<dbReference type="Proteomes" id="UP001186974">
    <property type="component" value="Unassembled WGS sequence"/>
</dbReference>
<comment type="caution">
    <text evidence="1">The sequence shown here is derived from an EMBL/GenBank/DDBJ whole genome shotgun (WGS) entry which is preliminary data.</text>
</comment>
<sequence length="443" mass="48367">MAARPPPAWYDANRPKKDAEIANGLALSVIQYSKLKLEIAGWWRTTIGNADVSYTGTLGKGDRQKHLDLLKAQFPVFAQTPEAWTEQAFQSLVTSLRGMVGVGSSRKKSSRKSRRPRKEQLAADDDSQGEDNGRPGPISKAEEALRKQAETLVPPPQPLSLDDRRCNDRQAEPSERLLSIRGRPTTDDAITHNPQLSAYLADSEGPTSIERLHLLLFAGEPGALSTRMFTIFDAYAIWDEKKGLHSMAALREEIESYSEESRADTDYNVYIMPRSTASAQYIKIKTDRTLSSALNDVASLTKQAKVYLTSKVLEDKRTTAPPTPQHIRPPKQHGIIEPPSMSTLTETKAPSKTTPTPSKPRYPFGIRSIPPAIGKSTTTSIAPDSSRIGANSEGLRLHRPNHGAEETPDNVDMYSELGATGEGNTNQSPSPYIGPGAAVTGTA</sequence>
<evidence type="ECO:0000313" key="2">
    <source>
        <dbReference type="Proteomes" id="UP001186974"/>
    </source>
</evidence>
<accession>A0ACC3DYV1</accession>
<proteinExistence type="predicted"/>
<keyword evidence="2" id="KW-1185">Reference proteome</keyword>
<reference evidence="1" key="1">
    <citation type="submission" date="2024-09" db="EMBL/GenBank/DDBJ databases">
        <title>Black Yeasts Isolated from many extreme environments.</title>
        <authorList>
            <person name="Coleine C."/>
            <person name="Stajich J.E."/>
            <person name="Selbmann L."/>
        </authorList>
    </citation>
    <scope>NUCLEOTIDE SEQUENCE</scope>
    <source>
        <strain evidence="1">CCFEE 5737</strain>
    </source>
</reference>
<dbReference type="EMBL" id="JAWDJW010000017">
    <property type="protein sequence ID" value="KAK3082042.1"/>
    <property type="molecule type" value="Genomic_DNA"/>
</dbReference>
<name>A0ACC3DYV1_9PEZI</name>
<organism evidence="1 2">
    <name type="scientific">Coniosporium uncinatum</name>
    <dbReference type="NCBI Taxonomy" id="93489"/>
    <lineage>
        <taxon>Eukaryota</taxon>
        <taxon>Fungi</taxon>
        <taxon>Dikarya</taxon>
        <taxon>Ascomycota</taxon>
        <taxon>Pezizomycotina</taxon>
        <taxon>Dothideomycetes</taxon>
        <taxon>Dothideomycetes incertae sedis</taxon>
        <taxon>Coniosporium</taxon>
    </lineage>
</organism>
<gene>
    <name evidence="1" type="ORF">LTS18_006908</name>
</gene>
<evidence type="ECO:0000313" key="1">
    <source>
        <dbReference type="EMBL" id="KAK3082042.1"/>
    </source>
</evidence>
<protein>
    <submittedName>
        <fullName evidence="1">Uncharacterized protein</fullName>
    </submittedName>
</protein>